<evidence type="ECO:0000313" key="2">
    <source>
        <dbReference type="EMBL" id="OQO10094.1"/>
    </source>
</evidence>
<feature type="region of interest" description="Disordered" evidence="1">
    <location>
        <begin position="529"/>
        <end position="555"/>
    </location>
</feature>
<feature type="compositionally biased region" description="Polar residues" evidence="1">
    <location>
        <begin position="186"/>
        <end position="201"/>
    </location>
</feature>
<accession>A0A1V8TFN5</accession>
<feature type="compositionally biased region" description="Low complexity" evidence="1">
    <location>
        <begin position="224"/>
        <end position="237"/>
    </location>
</feature>
<feature type="region of interest" description="Disordered" evidence="1">
    <location>
        <begin position="392"/>
        <end position="510"/>
    </location>
</feature>
<name>A0A1V8TFN5_9PEZI</name>
<comment type="caution">
    <text evidence="2">The sequence shown here is derived from an EMBL/GenBank/DDBJ whole genome shotgun (WGS) entry which is preliminary data.</text>
</comment>
<feature type="compositionally biased region" description="Basic and acidic residues" evidence="1">
    <location>
        <begin position="173"/>
        <end position="184"/>
    </location>
</feature>
<evidence type="ECO:0000313" key="3">
    <source>
        <dbReference type="Proteomes" id="UP000192596"/>
    </source>
</evidence>
<feature type="compositionally biased region" description="Polar residues" evidence="1">
    <location>
        <begin position="11"/>
        <end position="27"/>
    </location>
</feature>
<protein>
    <submittedName>
        <fullName evidence="2">Uncharacterized protein</fullName>
    </submittedName>
</protein>
<organism evidence="2 3">
    <name type="scientific">Cryoendolithus antarcticus</name>
    <dbReference type="NCBI Taxonomy" id="1507870"/>
    <lineage>
        <taxon>Eukaryota</taxon>
        <taxon>Fungi</taxon>
        <taxon>Dikarya</taxon>
        <taxon>Ascomycota</taxon>
        <taxon>Pezizomycotina</taxon>
        <taxon>Dothideomycetes</taxon>
        <taxon>Dothideomycetidae</taxon>
        <taxon>Cladosporiales</taxon>
        <taxon>Cladosporiaceae</taxon>
        <taxon>Cryoendolithus</taxon>
    </lineage>
</organism>
<feature type="compositionally biased region" description="Polar residues" evidence="1">
    <location>
        <begin position="496"/>
        <end position="505"/>
    </location>
</feature>
<sequence>MEDVSMKGEQQAVSTGTEATIHSSEVTTSMYLPQSTALEGQELPIRTKCFKIGVPDTASEAVNTSLDGVSELEYSRQPHIRTTASAVTPCRPAGVVLRELPYAAACSSALPSRLLSSARARRPKTRSFEDPIVIQEDKDESASTLDPGASIFTPRVRFGSTTTFVNVDSPSGRAREIHERRVKDQVPTTLTTRSTSEQNFDPRTFHDGRSTSDVSATTGRLPHATTSPASSAASSTTVRHSSDSVHFPTPNLERYPLLLSPALHGGRRRSGTSQSGYTPTRSLLTIPSSTSNSSGVSPVTQIHDSPADTGGLLGSSPLLVVGAARTPRARMVSAASGISDYEYESPARSFLSRRSSTEITDAASEFLRFRSSPLDTLTEELSRLSTALATQTTTTTPCRSQVPALLNGNPFRHSSNATLQSGDSVPSLSTPAFPHTPGPSKLPVYNDALPSTQQPQTPADFLGSTSRRARNRSDSAIHSPISPPLPASVSMRRNRNTYPSTSTGSGEDDLDGLIAGLEGERRTWLGRLGEGGLEITPPGKGRLERMMDWNESDRP</sequence>
<keyword evidence="3" id="KW-1185">Reference proteome</keyword>
<dbReference type="AlphaFoldDB" id="A0A1V8TFN5"/>
<evidence type="ECO:0000256" key="1">
    <source>
        <dbReference type="SAM" id="MobiDB-lite"/>
    </source>
</evidence>
<proteinExistence type="predicted"/>
<dbReference type="InParanoid" id="A0A1V8TFN5"/>
<feature type="region of interest" description="Disordered" evidence="1">
    <location>
        <begin position="1"/>
        <end position="27"/>
    </location>
</feature>
<feature type="compositionally biased region" description="Basic and acidic residues" evidence="1">
    <location>
        <begin position="541"/>
        <end position="555"/>
    </location>
</feature>
<dbReference type="Proteomes" id="UP000192596">
    <property type="component" value="Unassembled WGS sequence"/>
</dbReference>
<reference evidence="3" key="1">
    <citation type="submission" date="2017-03" db="EMBL/GenBank/DDBJ databases">
        <title>Genomes of endolithic fungi from Antarctica.</title>
        <authorList>
            <person name="Coleine C."/>
            <person name="Masonjones S."/>
            <person name="Stajich J.E."/>
        </authorList>
    </citation>
    <scope>NUCLEOTIDE SEQUENCE [LARGE SCALE GENOMIC DNA]</scope>
    <source>
        <strain evidence="3">CCFEE 5527</strain>
    </source>
</reference>
<dbReference type="EMBL" id="NAJO01000009">
    <property type="protein sequence ID" value="OQO10094.1"/>
    <property type="molecule type" value="Genomic_DNA"/>
</dbReference>
<feature type="compositionally biased region" description="Low complexity" evidence="1">
    <location>
        <begin position="271"/>
        <end position="299"/>
    </location>
</feature>
<dbReference type="OrthoDB" id="3650932at2759"/>
<feature type="region of interest" description="Disordered" evidence="1">
    <location>
        <begin position="167"/>
        <end position="311"/>
    </location>
</feature>
<gene>
    <name evidence="2" type="ORF">B0A48_04451</name>
</gene>
<feature type="region of interest" description="Disordered" evidence="1">
    <location>
        <begin position="128"/>
        <end position="148"/>
    </location>
</feature>
<feature type="compositionally biased region" description="Polar residues" evidence="1">
    <location>
        <begin position="412"/>
        <end position="430"/>
    </location>
</feature>